<evidence type="ECO:0000256" key="2">
    <source>
        <dbReference type="SAM" id="MobiDB-lite"/>
    </source>
</evidence>
<feature type="region of interest" description="Disordered" evidence="2">
    <location>
        <begin position="2737"/>
        <end position="2756"/>
    </location>
</feature>
<feature type="region of interest" description="Disordered" evidence="2">
    <location>
        <begin position="3019"/>
        <end position="3082"/>
    </location>
</feature>
<feature type="region of interest" description="Disordered" evidence="2">
    <location>
        <begin position="2763"/>
        <end position="2891"/>
    </location>
</feature>
<feature type="compositionally biased region" description="Basic and acidic residues" evidence="2">
    <location>
        <begin position="427"/>
        <end position="439"/>
    </location>
</feature>
<feature type="compositionally biased region" description="Basic and acidic residues" evidence="2">
    <location>
        <begin position="2098"/>
        <end position="2116"/>
    </location>
</feature>
<feature type="compositionally biased region" description="Basic and acidic residues" evidence="2">
    <location>
        <begin position="3686"/>
        <end position="3703"/>
    </location>
</feature>
<feature type="compositionally biased region" description="Low complexity" evidence="2">
    <location>
        <begin position="2777"/>
        <end position="2796"/>
    </location>
</feature>
<feature type="compositionally biased region" description="Basic and acidic residues" evidence="2">
    <location>
        <begin position="2048"/>
        <end position="2072"/>
    </location>
</feature>
<feature type="compositionally biased region" description="Polar residues" evidence="2">
    <location>
        <begin position="3636"/>
        <end position="3656"/>
    </location>
</feature>
<evidence type="ECO:0000256" key="1">
    <source>
        <dbReference type="SAM" id="Coils"/>
    </source>
</evidence>
<feature type="region of interest" description="Disordered" evidence="2">
    <location>
        <begin position="1077"/>
        <end position="1126"/>
    </location>
</feature>
<feature type="region of interest" description="Disordered" evidence="2">
    <location>
        <begin position="1467"/>
        <end position="1694"/>
    </location>
</feature>
<feature type="compositionally biased region" description="Basic and acidic residues" evidence="2">
    <location>
        <begin position="3073"/>
        <end position="3082"/>
    </location>
</feature>
<feature type="region of interest" description="Disordered" evidence="2">
    <location>
        <begin position="1161"/>
        <end position="1239"/>
    </location>
</feature>
<feature type="compositionally biased region" description="Basic and acidic residues" evidence="2">
    <location>
        <begin position="1111"/>
        <end position="1126"/>
    </location>
</feature>
<evidence type="ECO:0000313" key="3">
    <source>
        <dbReference type="EMBL" id="CEL71867.1"/>
    </source>
</evidence>
<feature type="compositionally biased region" description="Low complexity" evidence="2">
    <location>
        <begin position="3846"/>
        <end position="3874"/>
    </location>
</feature>
<feature type="compositionally biased region" description="Low complexity" evidence="2">
    <location>
        <begin position="1487"/>
        <end position="1498"/>
    </location>
</feature>
<feature type="region of interest" description="Disordered" evidence="2">
    <location>
        <begin position="3394"/>
        <end position="3427"/>
    </location>
</feature>
<feature type="compositionally biased region" description="Basic and acidic residues" evidence="2">
    <location>
        <begin position="3201"/>
        <end position="3213"/>
    </location>
</feature>
<feature type="compositionally biased region" description="Basic and acidic residues" evidence="2">
    <location>
        <begin position="450"/>
        <end position="466"/>
    </location>
</feature>
<organism evidence="3">
    <name type="scientific">Toxoplasma gondii (strain ATCC 50861 / VEG)</name>
    <dbReference type="NCBI Taxonomy" id="432359"/>
    <lineage>
        <taxon>Eukaryota</taxon>
        <taxon>Sar</taxon>
        <taxon>Alveolata</taxon>
        <taxon>Apicomplexa</taxon>
        <taxon>Conoidasida</taxon>
        <taxon>Coccidia</taxon>
        <taxon>Eucoccidiorida</taxon>
        <taxon>Eimeriorina</taxon>
        <taxon>Sarcocystidae</taxon>
        <taxon>Toxoplasma</taxon>
    </lineage>
</organism>
<feature type="compositionally biased region" description="Basic and acidic residues" evidence="2">
    <location>
        <begin position="3157"/>
        <end position="3171"/>
    </location>
</feature>
<feature type="compositionally biased region" description="Basic and acidic residues" evidence="2">
    <location>
        <begin position="1869"/>
        <end position="1883"/>
    </location>
</feature>
<feature type="compositionally biased region" description="Low complexity" evidence="2">
    <location>
        <begin position="2555"/>
        <end position="2597"/>
    </location>
</feature>
<feature type="compositionally biased region" description="Basic and acidic residues" evidence="2">
    <location>
        <begin position="2493"/>
        <end position="2505"/>
    </location>
</feature>
<feature type="compositionally biased region" description="Basic and acidic residues" evidence="2">
    <location>
        <begin position="2842"/>
        <end position="2876"/>
    </location>
</feature>
<feature type="compositionally biased region" description="Acidic residues" evidence="2">
    <location>
        <begin position="3063"/>
        <end position="3072"/>
    </location>
</feature>
<feature type="compositionally biased region" description="Basic and acidic residues" evidence="2">
    <location>
        <begin position="3727"/>
        <end position="3748"/>
    </location>
</feature>
<feature type="compositionally biased region" description="Basic and acidic residues" evidence="2">
    <location>
        <begin position="1938"/>
        <end position="1948"/>
    </location>
</feature>
<feature type="compositionally biased region" description="Basic and acidic residues" evidence="2">
    <location>
        <begin position="3945"/>
        <end position="3957"/>
    </location>
</feature>
<feature type="region of interest" description="Disordered" evidence="2">
    <location>
        <begin position="2436"/>
        <end position="2663"/>
    </location>
</feature>
<feature type="region of interest" description="Disordered" evidence="2">
    <location>
        <begin position="1292"/>
        <end position="1330"/>
    </location>
</feature>
<feature type="region of interest" description="Disordered" evidence="2">
    <location>
        <begin position="3097"/>
        <end position="3124"/>
    </location>
</feature>
<feature type="region of interest" description="Disordered" evidence="2">
    <location>
        <begin position="777"/>
        <end position="840"/>
    </location>
</feature>
<feature type="compositionally biased region" description="Basic and acidic residues" evidence="2">
    <location>
        <begin position="3657"/>
        <end position="3676"/>
    </location>
</feature>
<feature type="compositionally biased region" description="Basic and acidic residues" evidence="2">
    <location>
        <begin position="3253"/>
        <end position="3265"/>
    </location>
</feature>
<feature type="compositionally biased region" description="Low complexity" evidence="2">
    <location>
        <begin position="2226"/>
        <end position="2247"/>
    </location>
</feature>
<feature type="region of interest" description="Disordered" evidence="2">
    <location>
        <begin position="1995"/>
        <end position="2172"/>
    </location>
</feature>
<feature type="compositionally biased region" description="Basic and acidic residues" evidence="2">
    <location>
        <begin position="2687"/>
        <end position="2700"/>
    </location>
</feature>
<feature type="region of interest" description="Disordered" evidence="2">
    <location>
        <begin position="1784"/>
        <end position="1808"/>
    </location>
</feature>
<feature type="region of interest" description="Disordered" evidence="2">
    <location>
        <begin position="3631"/>
        <end position="3833"/>
    </location>
</feature>
<feature type="region of interest" description="Disordered" evidence="2">
    <location>
        <begin position="995"/>
        <end position="1028"/>
    </location>
</feature>
<feature type="region of interest" description="Disordered" evidence="2">
    <location>
        <begin position="3915"/>
        <end position="4024"/>
    </location>
</feature>
<feature type="region of interest" description="Disordered" evidence="2">
    <location>
        <begin position="2687"/>
        <end position="2727"/>
    </location>
</feature>
<feature type="compositionally biased region" description="Basic and acidic residues" evidence="2">
    <location>
        <begin position="1077"/>
        <end position="1103"/>
    </location>
</feature>
<name>A0A0F7US48_TOXGV</name>
<feature type="compositionally biased region" description="Basic and acidic residues" evidence="2">
    <location>
        <begin position="1653"/>
        <end position="1662"/>
    </location>
</feature>
<feature type="region of interest" description="Disordered" evidence="2">
    <location>
        <begin position="292"/>
        <end position="317"/>
    </location>
</feature>
<feature type="compositionally biased region" description="Pro residues" evidence="2">
    <location>
        <begin position="405"/>
        <end position="414"/>
    </location>
</feature>
<feature type="coiled-coil region" evidence="1">
    <location>
        <begin position="1241"/>
        <end position="1268"/>
    </location>
</feature>
<reference evidence="3" key="1">
    <citation type="journal article" date="2015" name="PLoS ONE">
        <title>Comprehensive Evaluation of Toxoplasma gondii VEG and Neospora caninum LIV Genomes with Tachyzoite Stage Transcriptome and Proteome Defines Novel Transcript Features.</title>
        <authorList>
            <person name="Ramaprasad A."/>
            <person name="Mourier T."/>
            <person name="Naeem R."/>
            <person name="Malas T.B."/>
            <person name="Moussa E."/>
            <person name="Panigrahi A."/>
            <person name="Vermont S.J."/>
            <person name="Otto T.D."/>
            <person name="Wastling J."/>
            <person name="Pain A."/>
        </authorList>
    </citation>
    <scope>NUCLEOTIDE SEQUENCE</scope>
    <source>
        <strain evidence="3">VEG</strain>
    </source>
</reference>
<feature type="compositionally biased region" description="Basic and acidic residues" evidence="2">
    <location>
        <begin position="1318"/>
        <end position="1330"/>
    </location>
</feature>
<feature type="compositionally biased region" description="Basic and acidic residues" evidence="2">
    <location>
        <begin position="3339"/>
        <end position="3348"/>
    </location>
</feature>
<feature type="compositionally biased region" description="Basic and acidic residues" evidence="2">
    <location>
        <begin position="1578"/>
        <end position="1605"/>
    </location>
</feature>
<feature type="region of interest" description="Disordered" evidence="2">
    <location>
        <begin position="3137"/>
        <end position="3382"/>
    </location>
</feature>
<dbReference type="EMBL" id="LN714491">
    <property type="protein sequence ID" value="CEL71867.1"/>
    <property type="molecule type" value="Genomic_DNA"/>
</dbReference>
<feature type="compositionally biased region" description="Pro residues" evidence="2">
    <location>
        <begin position="2516"/>
        <end position="2525"/>
    </location>
</feature>
<feature type="region of interest" description="Disordered" evidence="2">
    <location>
        <begin position="397"/>
        <end position="522"/>
    </location>
</feature>
<feature type="compositionally biased region" description="Basic and acidic residues" evidence="2">
    <location>
        <begin position="1619"/>
        <end position="1636"/>
    </location>
</feature>
<keyword evidence="1" id="KW-0175">Coiled coil</keyword>
<proteinExistence type="predicted"/>
<feature type="region of interest" description="Disordered" evidence="2">
    <location>
        <begin position="2402"/>
        <end position="2424"/>
    </location>
</feature>
<feature type="compositionally biased region" description="Polar residues" evidence="2">
    <location>
        <begin position="1499"/>
        <end position="1508"/>
    </location>
</feature>
<feature type="compositionally biased region" description="Low complexity" evidence="2">
    <location>
        <begin position="816"/>
        <end position="827"/>
    </location>
</feature>
<feature type="compositionally biased region" description="Basic and acidic residues" evidence="2">
    <location>
        <begin position="3100"/>
        <end position="3124"/>
    </location>
</feature>
<feature type="region of interest" description="Disordered" evidence="2">
    <location>
        <begin position="2904"/>
        <end position="3000"/>
    </location>
</feature>
<sequence length="4108" mass="446215">MSVSSSLSRRREAFSCVNRDARDACCFSTNYHCLSENSASPTRSSSRFSLPAPHCRPHAQCPPSSRASHRASVVCSRALPPSPASLNRWVEPSHAVAGHGVCTLESPGPADAPFATTACHYLAPRSSFVAASACRSFAESYRRESLSPRLPGAAGISEFWEERSAFNAQEDQRDRENCRDVSYVETDSGLFAFRPQQEQGRTRVVSLELDPYSQAKTRWGRTQNIPAVGAALVVRSGDAYTAGRRGGETRDRIPFSLRNTERTTTKGDFKVPHAAREREKASCLKESVNAHRRAQGPHSHNLFPNAQRTRGVSGPSGNRWLKAVSPDVSHFSEEVSDCMELSETHRREAQAFAAHGDSLPTRDASQMFSSCHYPRDQGPPVFSSSTLLFPEEADDVCSRQGACPRSPPRGPVRPSPRRLSVPHQVPLKKDPRLSSDPKSRARSVSTKGLARKETGRKEIPLEETGRSVRGGAGCRLAFAAGGRDRDGQTRSTPEETKQRDKKTSVSPLGIRVTPGGDRGGGRLGGAALVARGLTSQRTVTGKRRESEEKEIRGPRAYSFSPYELLEEDVGRRHLAAEEQPNGGWTPVEETDKTGGVCSRGPSCPSSPVHCPVSSDARAELLEPRLSRHAPLSPGASCAHLGSRLACRRRDSDRLRLECEREFERGDPQRDSPCGVSTRLCPSESNANRLSTKVVKGRSFRVARRRQSLPSEELDKGFEVFDRREDRVTVVSLGAAAGRSSTPAKAPGRQGFEWGGRRVDRASFSSCASPEELCADWGPWAGGEDQERNRTTRHRSREIPPKKGIHSSPGEREERFSSPAVSSSVLPSFQEMQDRRRMETESLQTRFFPNKDLLDGARGAALSPVRHSRRFSVHGCAQSRSARPRLASSCLPFRERNRPAAPEEETEGASALCEDLAALVEEAKAFQTGENLTHLRSLQQAIAMRLRENLREQMAAIESLELMQDLRPCALHASSSATSAPRELRRADTAAVAEANLEPAQGPVPGLCEARGSETEDPPAGEEEPRAGEQHLASCLALLRSQVRREQERQRILLEKHRMLQEEEERQNAEWLRERETLSRRERECGKGEREAVRQDRAREDPSRRQGPWNRRQVEDLSEREATRAESERVVFLARRCKEAEDYERPSQRRLCESFASSPNVELSVLPGVSPGKRRSSSQLPRRPRTCLSSSLPPSTHVEPQAEASEEKRRRRASLGDIDFPGRGTSLLEPEDEEETGLGELVEQQRLKLLALREERLRMQSERARLEKTADLDPRNKDLQGVSLSVARSLLPRGVSHRTSRRGQEEAVEKEVFQSAGEASRERGPSPGDAEVHSARYAAKNDPTVSADAFQRCFDSHASQFPWEAGLSDLLREETRAVDSGINTKERPSSLLRGFQETKIPSSSSDASALSGFAFFSEKKPLQKKDDLRSCQRLTRERVMARRRREQEEAEAAEAELERRKRNLAKLSEKTRKLVQRHLQASRARARGTSSTEPSGPTTARQNPCTSARNAEGGNKDAGKGKNASVRASGVRTPESRGAFAVQGSSLRQQEGAEGRACGGSSRIGREAERSGTASGTGKDSRGESKSLVSERTRESPNFQSRHDARSYILGPSRPLPRMRRQDGKGEPEGEERRDTYSARLPETAPTRSPTEARCLKETEKTEPASLDSSLRRSRSQPSLNFDGEARRDCQRRQSVEPVSNVSVLPFCFPERSSKSESVRSERSSAGGISSGPLAFLPPVYCRCCLHSVIVPSTLPPPLGVPSQVSGLPLAPTEAVSPVPCVDLAPRSLSPNRRDRPPSRLPLSGSTGSTHVILLTPTHVQGPGATDPLPLPSCAHGLPFPPPHPGQIGGRATASWAPKVPLPTGTAHALGDREKGQASEGLREGEDEGENPVKGEGFESGNSLHALSPKKATGHGPENERDAGEWKTLPGQNSLLKAVAERRTHDRRGQHAGSPTEPLSPGFSVQLPLSPSEGEDSLQAARDLLEKEMMQRLIAKQKSYNRASPSPRISAGDACLSPPGNASETVAIPPVSPAPKTRKVEPEPEQESESERGEERGEGKGHLQRKEIPRREGMGGLLDAATSPVQVLRPSAGSTSSRQRGERNRETHRTEREDSPGREYSVLPEVETEGNRCNLRAADASSHPHFQSLSRVSPRALRCTDTPRGEQETGPVTLDRACSPLLVLFPESSSRSAAPSHRFDINPESCMRSLSSSSFQEGLGGLSCCRPPENSSVSSPSSPSGLSSPASPFRGPERDRQHGDSPCLAPADDGGLPSREPPSIGGALRGVSPRSHALSGSSPDSETFAPEARGLSPLAREADRCALPSSFEPVVPPPPSPCGVVSQETAGPSQESDCALEAQQRRDGLPRRESLGSPHFFGAGEDIVKKVLVGICDVIREQEAEAFASEVTPLGGAGSHEEEPSERETWETILRSLTRFRERRHLGPLRPNRGVDALQKTERKTERGGNSPAATERRQGVGVSSSIAGRQVSPRASEFSRSRPAEDHLFPRLWNSSSPSGTPPQPPPVSPRVLPSQEVPRASAATPESCGLPSSTDTALSPRPRAPLSPLLPSAGSGPSPSRVSPLPSPSLGVLSSSLGLAGDAGDKVERHLPAPLQPGALRSPRSPRPARHFAWSPTSGAAPGADGEGDRIRGSPRKETHVSHVVSGPALDQKELISAIVEQVMARLKSERLSPLFSREKETRFPSTRKARRNREEGGESASAQSRLSGVSVALDTIGTSLESGELEEGEVRDVGKLLTTTTLEDEASFHLNEFPPSPPLSSTSRTQKQSSSPSSPSQKHTPRCSLSPHASPLQREQPAGLKCLSAPPSPHASPCSPRAVPASDRQGEQENKKEQDLEKDQELRRGQGLEVERELEKDQGFASTLARSPGRVFPATLLPSSLCGVVRASRPWSPSSSGRTAAANRSKVTEETDGDRDSQDEQAAAVCSYGASEEASPRTPPRQGAGRPGSLLSPERALEARMNESLVPCSPRTEDTLPLDPALKPSSVSPLACLGSAFRAPDEAHDARLSPRVTPENDLNGLLSPLRQDWAQTEKAFSVSSREKEESEDEAEDREDVAAEREDGQQVRVSGVLFFEEEATESDALKLRSQEENVCQERESLSAVDLHVRGDAVAVSLRLHREERSETSSLSENRTACFQADKENREEEKAREAADSAASEDAHASAILSPEEQEPAADSPSVHTPRDREATPREAPDSLEGPLAASDVGQRGERVEEEELSGRPKQDLGGSEALEAGEREPIQHDSKRVLQATQPLAASQKAETAPRSPFGVESDAASFRGREETAERWSLSPRHLPSSAADETQTASPGDGPFLSTQAQQRGEDNREETFVRSSSLSSPSDRKELYEEDERDELAPSSRDEAKARAMFHQGLWAEEETSSDEGEEGEGGGEALQTCPAATPGPFRKSNRVVDTSPEAAVRIAFALMIVRRGGELLDVQVTPTDTQTDRKLYREIHTLVNHNVRDNPSALCISRDFVELILDLIHDVVSDPESCFVSTNRWQTEEAHRRRDLKQEAFSRFPTLSRFFSAEQERQTFTWRELFEWVYSAASLGFFAPLSASSPSSWHRGLLNDPVFKPVSCVPGVAADDVMGLAFVHHRGAEAYVRHLNGVSPPGVGVTNDGQAPSVRSSCASSWGSQGQEKADAVDRAIRKQQADENRRPALSAVSLSPRERREENGQGREERRMDASSSGADSSVSPRSPVSRRQTRNTRGEHFALREETGGGRVEETQKGEGLFLNAASLSAKGNVAETPQRDLPFSPQKNREKGNEFVSSPNSVPFSPLSPPSSASPSSASSVLLFTSLPGEQGRQTPPRLPAFPVEVDKVVLSAMSPRVSSSSPSPCSSASSPSDAVSAVSPSLRAAGSQRDVRLSLTDEAAGERGDVFVGSFSALSFELSHPPYSSLEKLGTSEDAAESSDRGGSPAMQRGLQRREGGCEQEERLPVPVSPSRTCGGDGEQEGGEEFVFSPHSSDERKNSSSLSSPAFFTSGGTALPLDSVSLPPLPFDPCFSAPRCEEKNISLLSFSPEDSDRGSGVHPGLVVDEQRNRRGPDRETEREAEVQAEDKRTERTVGKEGTVLRAARVPKPLLTGSEE</sequence>
<feature type="region of interest" description="Disordered" evidence="2">
    <location>
        <begin position="3846"/>
        <end position="3883"/>
    </location>
</feature>
<feature type="compositionally biased region" description="Basic and acidic residues" evidence="2">
    <location>
        <begin position="2414"/>
        <end position="2424"/>
    </location>
</feature>
<feature type="compositionally biased region" description="Basic and acidic residues" evidence="2">
    <location>
        <begin position="1301"/>
        <end position="1311"/>
    </location>
</feature>
<feature type="compositionally biased region" description="Low complexity" evidence="2">
    <location>
        <begin position="3705"/>
        <end position="3721"/>
    </location>
</feature>
<feature type="compositionally biased region" description="Basic and acidic residues" evidence="2">
    <location>
        <begin position="3227"/>
        <end position="3243"/>
    </location>
</feature>
<feature type="compositionally biased region" description="Basic and acidic residues" evidence="2">
    <location>
        <begin position="1683"/>
        <end position="1694"/>
    </location>
</feature>
<feature type="region of interest" description="Disordered" evidence="2">
    <location>
        <begin position="1837"/>
        <end position="1983"/>
    </location>
</feature>
<feature type="region of interest" description="Disordered" evidence="2">
    <location>
        <begin position="578"/>
        <end position="608"/>
    </location>
</feature>
<feature type="compositionally biased region" description="Polar residues" evidence="2">
    <location>
        <begin position="2342"/>
        <end position="2351"/>
    </location>
</feature>
<feature type="region of interest" description="Disordered" evidence="2">
    <location>
        <begin position="4039"/>
        <end position="4108"/>
    </location>
</feature>
<feature type="compositionally biased region" description="Basic and acidic residues" evidence="2">
    <location>
        <begin position="2924"/>
        <end position="2936"/>
    </location>
</feature>
<gene>
    <name evidence="3" type="ORF">BN1205_051920</name>
</gene>
<feature type="region of interest" description="Disordered" evidence="2">
    <location>
        <begin position="2186"/>
        <end position="2375"/>
    </location>
</feature>
<feature type="compositionally biased region" description="Acidic residues" evidence="2">
    <location>
        <begin position="3394"/>
        <end position="3406"/>
    </location>
</feature>
<feature type="compositionally biased region" description="Basic and acidic residues" evidence="2">
    <location>
        <begin position="482"/>
        <end position="503"/>
    </location>
</feature>
<feature type="compositionally biased region" description="Low complexity" evidence="2">
    <location>
        <begin position="3787"/>
        <end position="3816"/>
    </location>
</feature>
<feature type="compositionally biased region" description="Basic and acidic residues" evidence="2">
    <location>
        <begin position="2358"/>
        <end position="2369"/>
    </location>
</feature>
<feature type="compositionally biased region" description="Basic and acidic residues" evidence="2">
    <location>
        <begin position="4057"/>
        <end position="4087"/>
    </location>
</feature>
<accession>A0A0F7US48</accession>
<feature type="compositionally biased region" description="Basic and acidic residues" evidence="2">
    <location>
        <begin position="2644"/>
        <end position="2658"/>
    </location>
</feature>
<protein>
    <submittedName>
        <fullName evidence="3">Uncharacterized protein</fullName>
    </submittedName>
</protein>